<organism evidence="1 2">
    <name type="scientific">Fukomys damarensis</name>
    <name type="common">Damaraland mole rat</name>
    <name type="synonym">Cryptomys damarensis</name>
    <dbReference type="NCBI Taxonomy" id="885580"/>
    <lineage>
        <taxon>Eukaryota</taxon>
        <taxon>Metazoa</taxon>
        <taxon>Chordata</taxon>
        <taxon>Craniata</taxon>
        <taxon>Vertebrata</taxon>
        <taxon>Euteleostomi</taxon>
        <taxon>Mammalia</taxon>
        <taxon>Eutheria</taxon>
        <taxon>Euarchontoglires</taxon>
        <taxon>Glires</taxon>
        <taxon>Rodentia</taxon>
        <taxon>Hystricomorpha</taxon>
        <taxon>Bathyergidae</taxon>
        <taxon>Fukomys</taxon>
    </lineage>
</organism>
<accession>A0A091DYG1</accession>
<dbReference type="Proteomes" id="UP000028990">
    <property type="component" value="Unassembled WGS sequence"/>
</dbReference>
<proteinExistence type="predicted"/>
<evidence type="ECO:0000313" key="2">
    <source>
        <dbReference type="Proteomes" id="UP000028990"/>
    </source>
</evidence>
<keyword evidence="2" id="KW-1185">Reference proteome</keyword>
<dbReference type="EMBL" id="KN121778">
    <property type="protein sequence ID" value="KFO35503.1"/>
    <property type="molecule type" value="Genomic_DNA"/>
</dbReference>
<dbReference type="AlphaFoldDB" id="A0A091DYG1"/>
<protein>
    <submittedName>
        <fullName evidence="1">Uncharacterized protein</fullName>
    </submittedName>
</protein>
<sequence length="79" mass="8667">MEEVGFELESEWLCGALQRDLELGSNKPASRNVNPTYSFALVRGRLAKERNGAPPGVKATNSKWPLSLPLVALNVMRQG</sequence>
<gene>
    <name evidence="1" type="ORF">H920_03133</name>
</gene>
<evidence type="ECO:0000313" key="1">
    <source>
        <dbReference type="EMBL" id="KFO35503.1"/>
    </source>
</evidence>
<reference evidence="1 2" key="1">
    <citation type="submission" date="2013-11" db="EMBL/GenBank/DDBJ databases">
        <title>The Damaraland mole rat (Fukomys damarensis) genome and evolution of African mole rats.</title>
        <authorList>
            <person name="Gladyshev V.N."/>
            <person name="Fang X."/>
        </authorList>
    </citation>
    <scope>NUCLEOTIDE SEQUENCE [LARGE SCALE GENOMIC DNA]</scope>
    <source>
        <tissue evidence="1">Liver</tissue>
    </source>
</reference>
<name>A0A091DYG1_FUKDA</name>